<feature type="transmembrane region" description="Helical" evidence="1">
    <location>
        <begin position="20"/>
        <end position="38"/>
    </location>
</feature>
<dbReference type="InterPro" id="IPR004891">
    <property type="entry name" value="Mercury-R_MerC"/>
</dbReference>
<dbReference type="Pfam" id="PF03203">
    <property type="entry name" value="MerC"/>
    <property type="match status" value="1"/>
</dbReference>
<evidence type="ECO:0000313" key="3">
    <source>
        <dbReference type="Proteomes" id="UP000518300"/>
    </source>
</evidence>
<keyword evidence="1" id="KW-0472">Membrane</keyword>
<protein>
    <submittedName>
        <fullName evidence="2">MerC domain-containing protein</fullName>
    </submittedName>
</protein>
<dbReference type="RefSeq" id="WP_169352320.1">
    <property type="nucleotide sequence ID" value="NZ_JABBJJ010000556.1"/>
</dbReference>
<feature type="transmembrane region" description="Helical" evidence="1">
    <location>
        <begin position="80"/>
        <end position="98"/>
    </location>
</feature>
<dbReference type="AlphaFoldDB" id="A0A848LYP7"/>
<keyword evidence="3" id="KW-1185">Reference proteome</keyword>
<dbReference type="GO" id="GO:0016020">
    <property type="term" value="C:membrane"/>
    <property type="evidence" value="ECO:0007669"/>
    <property type="project" value="InterPro"/>
</dbReference>
<sequence>MLNASNMTAASRWDGVGQLISALCIVHCVVLPLVLAFLPVALAEALEGEAVHHGLLALVVVSALAAFIPGWRRHRRRSTPVLAALGVALLAGGAFAVPEDAGEAWETGLTLAGGLVMAVAHGRNRTLCRDCCAPEGA</sequence>
<evidence type="ECO:0000313" key="2">
    <source>
        <dbReference type="EMBL" id="NMO23215.1"/>
    </source>
</evidence>
<evidence type="ECO:0000256" key="1">
    <source>
        <dbReference type="SAM" id="Phobius"/>
    </source>
</evidence>
<comment type="caution">
    <text evidence="2">The sequence shown here is derived from an EMBL/GenBank/DDBJ whole genome shotgun (WGS) entry which is preliminary data.</text>
</comment>
<dbReference type="Proteomes" id="UP000518300">
    <property type="component" value="Unassembled WGS sequence"/>
</dbReference>
<name>A0A848LYP7_9BACT</name>
<keyword evidence="1" id="KW-0812">Transmembrane</keyword>
<gene>
    <name evidence="2" type="ORF">HG543_51400</name>
</gene>
<feature type="transmembrane region" description="Helical" evidence="1">
    <location>
        <begin position="50"/>
        <end position="68"/>
    </location>
</feature>
<accession>A0A848LYP7</accession>
<organism evidence="2 3">
    <name type="scientific">Pyxidicoccus fallax</name>
    <dbReference type="NCBI Taxonomy" id="394095"/>
    <lineage>
        <taxon>Bacteria</taxon>
        <taxon>Pseudomonadati</taxon>
        <taxon>Myxococcota</taxon>
        <taxon>Myxococcia</taxon>
        <taxon>Myxococcales</taxon>
        <taxon>Cystobacterineae</taxon>
        <taxon>Myxococcaceae</taxon>
        <taxon>Pyxidicoccus</taxon>
    </lineage>
</organism>
<reference evidence="2 3" key="1">
    <citation type="submission" date="2020-04" db="EMBL/GenBank/DDBJ databases">
        <title>Draft genome of Pyxidicoccus fallax type strain.</title>
        <authorList>
            <person name="Whitworth D.E."/>
        </authorList>
    </citation>
    <scope>NUCLEOTIDE SEQUENCE [LARGE SCALE GENOMIC DNA]</scope>
    <source>
        <strain evidence="2 3">DSM 14698</strain>
    </source>
</reference>
<keyword evidence="1" id="KW-1133">Transmembrane helix</keyword>
<dbReference type="GO" id="GO:0015097">
    <property type="term" value="F:mercury ion transmembrane transporter activity"/>
    <property type="evidence" value="ECO:0007669"/>
    <property type="project" value="InterPro"/>
</dbReference>
<proteinExistence type="predicted"/>
<dbReference type="EMBL" id="JABBJJ010000556">
    <property type="protein sequence ID" value="NMO23215.1"/>
    <property type="molecule type" value="Genomic_DNA"/>
</dbReference>